<dbReference type="PANTHER" id="PTHR33608">
    <property type="entry name" value="BLL2464 PROTEIN"/>
    <property type="match status" value="1"/>
</dbReference>
<protein>
    <submittedName>
        <fullName evidence="2">DUF58 domain-containing protein</fullName>
    </submittedName>
</protein>
<keyword evidence="3" id="KW-1185">Reference proteome</keyword>
<comment type="caution">
    <text evidence="2">The sequence shown here is derived from an EMBL/GenBank/DDBJ whole genome shotgun (WGS) entry which is preliminary data.</text>
</comment>
<evidence type="ECO:0000313" key="3">
    <source>
        <dbReference type="Proteomes" id="UP000290849"/>
    </source>
</evidence>
<dbReference type="OrthoDB" id="9776116at2"/>
<gene>
    <name evidence="2" type="ORF">C7R54_01095</name>
</gene>
<dbReference type="Proteomes" id="UP000290849">
    <property type="component" value="Unassembled WGS sequence"/>
</dbReference>
<name>A0A4Q1HQQ2_9BURK</name>
<dbReference type="AlphaFoldDB" id="A0A4Q1HQQ2"/>
<organism evidence="2 3">
    <name type="scientific">Achromobacter aloeverae</name>
    <dbReference type="NCBI Taxonomy" id="1750518"/>
    <lineage>
        <taxon>Bacteria</taxon>
        <taxon>Pseudomonadati</taxon>
        <taxon>Pseudomonadota</taxon>
        <taxon>Betaproteobacteria</taxon>
        <taxon>Burkholderiales</taxon>
        <taxon>Alcaligenaceae</taxon>
        <taxon>Achromobacter</taxon>
    </lineage>
</organism>
<evidence type="ECO:0000259" key="1">
    <source>
        <dbReference type="Pfam" id="PF01882"/>
    </source>
</evidence>
<dbReference type="RefSeq" id="WP_129148349.1">
    <property type="nucleotide sequence ID" value="NZ_JBHSDO010000016.1"/>
</dbReference>
<dbReference type="Pfam" id="PF01882">
    <property type="entry name" value="DUF58"/>
    <property type="match status" value="1"/>
</dbReference>
<dbReference type="SUPFAM" id="SSF53300">
    <property type="entry name" value="vWA-like"/>
    <property type="match status" value="1"/>
</dbReference>
<sequence>MKPPPASPAATRAAPHPVHPSLAELVALEAAVTGLSFGSRQPLNSVLAGAHGSRLRGRGLDFSELRRYVAGDDLRQLDLRASLRYGKPYVRSYTEERDRPALIVVDQRMTMYFGSVRAFKCAVAARLAALAAWMALRAGDRVGGVVFDDDGQKVFKPLRSRDRVQALLAEVVRANGALAADRPDRPAMTGLNAALRAALALAPHDSLVCVVSDFAGADAETLRTLRLLALHNDVVGMLVFDPMAQDIPRRGRLVVTQGELQLDIAVGRHHERQPLADFFSGRLREVADLLRRSRVPLMTMDTVQDESAQLRRELGRQAAGGRT</sequence>
<dbReference type="PANTHER" id="PTHR33608:SF12">
    <property type="entry name" value="DUF58 DOMAIN-CONTAINING PROTEIN"/>
    <property type="match status" value="1"/>
</dbReference>
<dbReference type="EMBL" id="PYAL01000001">
    <property type="protein sequence ID" value="RXN92385.1"/>
    <property type="molecule type" value="Genomic_DNA"/>
</dbReference>
<evidence type="ECO:0000313" key="2">
    <source>
        <dbReference type="EMBL" id="RXN92385.1"/>
    </source>
</evidence>
<accession>A0A4Q1HQQ2</accession>
<dbReference type="InterPro" id="IPR002881">
    <property type="entry name" value="DUF58"/>
</dbReference>
<dbReference type="InterPro" id="IPR036465">
    <property type="entry name" value="vWFA_dom_sf"/>
</dbReference>
<reference evidence="2 3" key="1">
    <citation type="journal article" date="2017" name="Int. J. Syst. Evol. Microbiol.">
        <title>Achromobacter aloeverae sp. nov., isolated from the root of Aloe vera (L.) Burm.f.</title>
        <authorList>
            <person name="Kuncharoen N."/>
            <person name="Muramatsu Y."/>
            <person name="Shibata C."/>
            <person name="Kamakura Y."/>
            <person name="Nakagawa Y."/>
            <person name="Tanasupawat S."/>
        </authorList>
    </citation>
    <scope>NUCLEOTIDE SEQUENCE [LARGE SCALE GENOMIC DNA]</scope>
    <source>
        <strain evidence="2 3">AVA-1</strain>
    </source>
</reference>
<feature type="domain" description="DUF58" evidence="1">
    <location>
        <begin position="64"/>
        <end position="270"/>
    </location>
</feature>
<proteinExistence type="predicted"/>